<evidence type="ECO:0000256" key="1">
    <source>
        <dbReference type="SAM" id="MobiDB-lite"/>
    </source>
</evidence>
<protein>
    <submittedName>
        <fullName evidence="2">Uncharacterized protein</fullName>
    </submittedName>
</protein>
<evidence type="ECO:0000313" key="3">
    <source>
        <dbReference type="Proteomes" id="UP000601435"/>
    </source>
</evidence>
<reference evidence="2" key="1">
    <citation type="submission" date="2021-02" db="EMBL/GenBank/DDBJ databases">
        <authorList>
            <person name="Dougan E. K."/>
            <person name="Rhodes N."/>
            <person name="Thang M."/>
            <person name="Chan C."/>
        </authorList>
    </citation>
    <scope>NUCLEOTIDE SEQUENCE</scope>
</reference>
<gene>
    <name evidence="2" type="ORF">SNEC2469_LOCUS23745</name>
</gene>
<dbReference type="EMBL" id="CAJNJA010044686">
    <property type="protein sequence ID" value="CAE7803710.1"/>
    <property type="molecule type" value="Genomic_DNA"/>
</dbReference>
<feature type="region of interest" description="Disordered" evidence="1">
    <location>
        <begin position="7"/>
        <end position="47"/>
    </location>
</feature>
<name>A0A812YZW0_9DINO</name>
<accession>A0A812YZW0</accession>
<keyword evidence="3" id="KW-1185">Reference proteome</keyword>
<evidence type="ECO:0000313" key="2">
    <source>
        <dbReference type="EMBL" id="CAE7803710.1"/>
    </source>
</evidence>
<dbReference type="AlphaFoldDB" id="A0A812YZW0"/>
<organism evidence="2 3">
    <name type="scientific">Symbiodinium necroappetens</name>
    <dbReference type="NCBI Taxonomy" id="1628268"/>
    <lineage>
        <taxon>Eukaryota</taxon>
        <taxon>Sar</taxon>
        <taxon>Alveolata</taxon>
        <taxon>Dinophyceae</taxon>
        <taxon>Suessiales</taxon>
        <taxon>Symbiodiniaceae</taxon>
        <taxon>Symbiodinium</taxon>
    </lineage>
</organism>
<dbReference type="Proteomes" id="UP000601435">
    <property type="component" value="Unassembled WGS sequence"/>
</dbReference>
<dbReference type="OrthoDB" id="409595at2759"/>
<comment type="caution">
    <text evidence="2">The sequence shown here is derived from an EMBL/GenBank/DDBJ whole genome shotgun (WGS) entry which is preliminary data.</text>
</comment>
<proteinExistence type="predicted"/>
<sequence length="641" mass="71798">MGGVLCCDEAGSTSQRSQRGHSPQKGRSNPYANPLPTTPSDPWSSAMAAKSMPQIPKVSRSCFVCYTCAATDKAALQCLAVTERMSGWVWTWRWAAALASAQLGGAAPRCGSARLADGNCLWFHFHSYFSPGLYADERSSQKQLLNAFLIHYLKMSIPASNFLGLIQVNRYYGKRAGKTFAESLRRDFGIRHVRLVLTGKNTSNRDLEFLSWLMLQEHTQAEDWIIKADVDEFHVFPPHRGIFHNGTFDAHAYFNALNQAGKNVVNGFLIDRVAHKARLPDVRPTYATENIMNQFPVVCGVTALFRLTDPRKVVAYKAYIRAPSSHHFAFGIDQTFYPCDITESCHGGRRLPVYGRRQDLQPCLVSATNWHHVLRKKLGRDAFALMPFKYHGHLPLLNPLRSWASAFHLKWHSGVWSLQKEARFFGGRRLPEHFDEFRTFVGTMCYPAMVKKAYEAMSEEEMGRMLHFPAPANPDGWWHLLANLQVNTYCNGLHGMPDLKNIAGKLPLDDAVISQSRAGELEAAFKLRESALSVLSGVPQTQKTRQEAPDRSRLAGLLPSKTKMVFKTFCLQSFCAQVAAGSATLRRFRRCTLPREKPSRDGVDARNANCLEHAQTFAEHFACAEGNRPGGTAWSGAFPVQ</sequence>